<proteinExistence type="predicted"/>
<dbReference type="SUPFAM" id="SSF54427">
    <property type="entry name" value="NTF2-like"/>
    <property type="match status" value="1"/>
</dbReference>
<dbReference type="HOGENOM" id="CLU_149369_1_0_10"/>
<evidence type="ECO:0008006" key="4">
    <source>
        <dbReference type="Google" id="ProtNLM"/>
    </source>
</evidence>
<protein>
    <recommendedName>
        <fullName evidence="4">DUF4878 domain-containing protein</fullName>
    </recommendedName>
</protein>
<evidence type="ECO:0000313" key="3">
    <source>
        <dbReference type="Proteomes" id="UP000006241"/>
    </source>
</evidence>
<name>C2FZ70_SPHSI</name>
<dbReference type="AlphaFoldDB" id="C2FZ70"/>
<comment type="caution">
    <text evidence="2">The sequence shown here is derived from an EMBL/GenBank/DDBJ whole genome shotgun (WGS) entry which is preliminary data.</text>
</comment>
<dbReference type="Gene3D" id="3.10.450.50">
    <property type="match status" value="1"/>
</dbReference>
<evidence type="ECO:0000256" key="1">
    <source>
        <dbReference type="SAM" id="SignalP"/>
    </source>
</evidence>
<feature type="chain" id="PRO_5002912168" description="DUF4878 domain-containing protein" evidence="1">
    <location>
        <begin position="31"/>
        <end position="150"/>
    </location>
</feature>
<sequence>MTTKNINHMKTIIKTIATALFLITSFSSFANENPDPLKNMNSMAIVRTFLEASALGQATLNEELLAKDFQYYSASSPDITYNKKQYSEFLKSTKGLKYNCKTSYQILDESGNHCVAKVIMKFDTFTRVDYITLNRSTDSWKVSKVVSTFP</sequence>
<organism evidence="2 3">
    <name type="scientific">Sphingobacterium spiritivorum ATCC 33300</name>
    <dbReference type="NCBI Taxonomy" id="525372"/>
    <lineage>
        <taxon>Bacteria</taxon>
        <taxon>Pseudomonadati</taxon>
        <taxon>Bacteroidota</taxon>
        <taxon>Sphingobacteriia</taxon>
        <taxon>Sphingobacteriales</taxon>
        <taxon>Sphingobacteriaceae</taxon>
        <taxon>Sphingobacterium</taxon>
    </lineage>
</organism>
<dbReference type="InterPro" id="IPR032710">
    <property type="entry name" value="NTF2-like_dom_sf"/>
</dbReference>
<keyword evidence="1" id="KW-0732">Signal</keyword>
<evidence type="ECO:0000313" key="2">
    <source>
        <dbReference type="EMBL" id="EEI91779.1"/>
    </source>
</evidence>
<gene>
    <name evidence="2" type="ORF">HMPREF0765_2626</name>
</gene>
<accession>C2FZ70</accession>
<dbReference type="Proteomes" id="UP000006241">
    <property type="component" value="Unassembled WGS sequence"/>
</dbReference>
<feature type="signal peptide" evidence="1">
    <location>
        <begin position="1"/>
        <end position="30"/>
    </location>
</feature>
<dbReference type="EMBL" id="ACHB01000062">
    <property type="protein sequence ID" value="EEI91779.1"/>
    <property type="molecule type" value="Genomic_DNA"/>
</dbReference>
<reference evidence="2 3" key="1">
    <citation type="submission" date="2009-01" db="EMBL/GenBank/DDBJ databases">
        <authorList>
            <person name="Qin X."/>
            <person name="Bachman B."/>
            <person name="Battles P."/>
            <person name="Bell A."/>
            <person name="Bess C."/>
            <person name="Bickham C."/>
            <person name="Chaboub L."/>
            <person name="Chen D."/>
            <person name="Coyle M."/>
            <person name="Deiros D.R."/>
            <person name="Dinh H."/>
            <person name="Forbes L."/>
            <person name="Fowler G."/>
            <person name="Francisco L."/>
            <person name="Fu Q."/>
            <person name="Gubbala S."/>
            <person name="Hale W."/>
            <person name="Han Y."/>
            <person name="Hemphill L."/>
            <person name="Highlander S.K."/>
            <person name="Hirani K."/>
            <person name="Hogues M."/>
            <person name="Jackson L."/>
            <person name="Jakkamsetti A."/>
            <person name="Javaid M."/>
            <person name="Jiang H."/>
            <person name="Korchina V."/>
            <person name="Kovar C."/>
            <person name="Lara F."/>
            <person name="Lee S."/>
            <person name="Mata R."/>
            <person name="Mathew T."/>
            <person name="Moen C."/>
            <person name="Morales K."/>
            <person name="Munidasa M."/>
            <person name="Nazareth L."/>
            <person name="Ngo R."/>
            <person name="Nguyen L."/>
            <person name="Okwuonu G."/>
            <person name="Ongeri F."/>
            <person name="Patil S."/>
            <person name="Petrosino J."/>
            <person name="Pham C."/>
            <person name="Pham P."/>
            <person name="Pu L.-L."/>
            <person name="Puazo M."/>
            <person name="Raj R."/>
            <person name="Reid J."/>
            <person name="Rouhana J."/>
            <person name="Saada N."/>
            <person name="Shang Y."/>
            <person name="Simmons D."/>
            <person name="Thornton R."/>
            <person name="Warren J."/>
            <person name="Weissenberger G."/>
            <person name="Zhang J."/>
            <person name="Zhang L."/>
            <person name="Zhou C."/>
            <person name="Zhu D."/>
            <person name="Muzny D."/>
            <person name="Worley K."/>
            <person name="Gibbs R."/>
        </authorList>
    </citation>
    <scope>NUCLEOTIDE SEQUENCE [LARGE SCALE GENOMIC DNA]</scope>
    <source>
        <strain evidence="2 3">ATCC 33300</strain>
    </source>
</reference>